<accession>A0AAE0GGT7</accession>
<dbReference type="GO" id="GO:0005884">
    <property type="term" value="C:actin filament"/>
    <property type="evidence" value="ECO:0007669"/>
    <property type="project" value="TreeGrafter"/>
</dbReference>
<keyword evidence="2" id="KW-1015">Disulfide bond</keyword>
<feature type="compositionally biased region" description="Pro residues" evidence="3">
    <location>
        <begin position="162"/>
        <end position="188"/>
    </location>
</feature>
<evidence type="ECO:0000256" key="1">
    <source>
        <dbReference type="ARBA" id="ARBA00022729"/>
    </source>
</evidence>
<dbReference type="PANTHER" id="PTHR45691:SF6">
    <property type="entry name" value="PROTEIN DIAPHANOUS"/>
    <property type="match status" value="1"/>
</dbReference>
<evidence type="ECO:0000256" key="3">
    <source>
        <dbReference type="SAM" id="MobiDB-lite"/>
    </source>
</evidence>
<dbReference type="EMBL" id="LGRX02005880">
    <property type="protein sequence ID" value="KAK3277811.1"/>
    <property type="molecule type" value="Genomic_DNA"/>
</dbReference>
<proteinExistence type="predicted"/>
<dbReference type="InterPro" id="IPR057774">
    <property type="entry name" value="D8C_UMOD/GP2/OIT3-like"/>
</dbReference>
<reference evidence="6 7" key="1">
    <citation type="journal article" date="2015" name="Genome Biol. Evol.">
        <title>Comparative Genomics of a Bacterivorous Green Alga Reveals Evolutionary Causalities and Consequences of Phago-Mixotrophic Mode of Nutrition.</title>
        <authorList>
            <person name="Burns J.A."/>
            <person name="Paasch A."/>
            <person name="Narechania A."/>
            <person name="Kim E."/>
        </authorList>
    </citation>
    <scope>NUCLEOTIDE SEQUENCE [LARGE SCALE GENOMIC DNA]</scope>
    <source>
        <strain evidence="6 7">PLY_AMNH</strain>
    </source>
</reference>
<comment type="caution">
    <text evidence="6">The sequence shown here is derived from an EMBL/GenBank/DDBJ whole genome shotgun (WGS) entry which is preliminary data.</text>
</comment>
<dbReference type="PANTHER" id="PTHR45691">
    <property type="entry name" value="PROTEIN DIAPHANOUS"/>
    <property type="match status" value="1"/>
</dbReference>
<sequence>MTQSWILFALLALLPALSYAHTTDVCWVWSAGGQGITFFIATWHQPNDRCNLRVNHNGNDLDCPMTISNTMGYTGYYEGEQIPAGDLPAELICRGFCRNSGQGANRFSWYTFYVSVPCGSGRWSINAPRHFVFDPTMDPYHACTIGGVTWTNPVYSWDSTCPSPPPPSPPPPPLPPPSPPPQPSPPLPPHRRQFHRRLPHLLRHTLHPRPPPSTSYLPVTFDGAGGLHMSGDAETELRLGPRFIYTLTPSVDIIVKLIKDENCDDHYVIVSTSPDPGAFRWNSSIGQVKFAWNCNDKNLYGDAPYPNTTSCGPTTTGPGVVWHHGALGASCTDTCAAVSSTCVESAWPATAADFDVARSAAGVTCDSTSSGGWSGNPASQWNAGTSTRSCWWETSTSPRCNIDHSGYRRFCPCGAAASAPPPPQPPGNFLSGSSPAVFDEYSVVLTMTRAAAVFQDSRCPMLTASHSLGEGPYYIFIGADNDASTAHFTSFTFYGLEDDTAYLPVVFDGAGGASMTGDANEHLRMGPRFVYTLTPDVDVIAKLVKFTWNCNDKHLYGTDGVNSSACGVGAAAGRRLLEEGAAEAEGAEGEGVKFTWNCNDKHLYGTDGVNSSACGVGAAAGRRLLEEGAAEVQGAEGEGVRVGRRLLCHAGGSDRRSCGSCMATCGICDPGFYGLEDDTAYLPVVFDGAGGASMTGDANEHLRMGPRFVYTLTPDVDVIAKLVKFTWNCNDKHLYGTDGVNSSACGVGAAAGRRLLEEGAAEAEGAEGEGVRVKFTWNCNDKHLYGTDGVNSSACGVGAAAGRRLLNTPSTAAYASGDDASAATNSGDTVDGPAPAKGPSFDIPSAPSKDSSGAAAAGRTVYAPPGRPPSWCSSYRTLSESWRNVAFNDGNGGIEYCDRTAYGWTRFEGGAGDRMPETPPPVYSCGTDAPGWLNGAHPENQWETVSRQVCFHWSRNVCLWATTIRVTNCGAFFVYELPAAPGCALTFCGEDAPIPPPPHGPNPPAPDPNFISGSPAIFDEYSVIVTMTETTSYFQDSLCPTVSVTHSLGRGPYYIFIGADNDESTAHYTMAGTAATCSDLPRQRDPGGVFRGGAHPDQVKFTWNCNDKHLYGTDGVNSSACGVGAAAGRRLLEEGAAEVQGAEGEGVRVGRRLLCHAGGSDRRSCGSCMATCGICDPGFYGLEDDTAYLPVVFDGAGGASMTGDANEHLRMGPRFVYTLTPDVDVIAKLVKFTWNCNDKHLYGTDGVNSSACGVGAAAGRRLLEEGAAEELWVVHGNLRHM</sequence>
<dbReference type="Pfam" id="PF23283">
    <property type="entry name" value="D8C_UMOD"/>
    <property type="match status" value="1"/>
</dbReference>
<protein>
    <recommendedName>
        <fullName evidence="5">UMOD/GP2/OIT3-like D8C domain-containing protein</fullName>
    </recommendedName>
</protein>
<feature type="chain" id="PRO_5042056837" description="UMOD/GP2/OIT3-like D8C domain-containing protein" evidence="4">
    <location>
        <begin position="21"/>
        <end position="1281"/>
    </location>
</feature>
<evidence type="ECO:0000313" key="6">
    <source>
        <dbReference type="EMBL" id="KAK3277811.1"/>
    </source>
</evidence>
<dbReference type="InterPro" id="IPR051412">
    <property type="entry name" value="Formin_Homology_Diaphanous_sf"/>
</dbReference>
<evidence type="ECO:0000256" key="4">
    <source>
        <dbReference type="SAM" id="SignalP"/>
    </source>
</evidence>
<name>A0AAE0GGT7_9CHLO</name>
<gene>
    <name evidence="6" type="ORF">CYMTET_14204</name>
</gene>
<evidence type="ECO:0000313" key="7">
    <source>
        <dbReference type="Proteomes" id="UP001190700"/>
    </source>
</evidence>
<dbReference type="Proteomes" id="UP001190700">
    <property type="component" value="Unassembled WGS sequence"/>
</dbReference>
<feature type="domain" description="UMOD/GP2/OIT3-like D8C" evidence="5">
    <location>
        <begin position="909"/>
        <end position="988"/>
    </location>
</feature>
<dbReference type="GO" id="GO:0030041">
    <property type="term" value="P:actin filament polymerization"/>
    <property type="evidence" value="ECO:0007669"/>
    <property type="project" value="TreeGrafter"/>
</dbReference>
<keyword evidence="7" id="KW-1185">Reference proteome</keyword>
<keyword evidence="1 4" id="KW-0732">Signal</keyword>
<feature type="signal peptide" evidence="4">
    <location>
        <begin position="1"/>
        <end position="20"/>
    </location>
</feature>
<feature type="region of interest" description="Disordered" evidence="3">
    <location>
        <begin position="159"/>
        <end position="192"/>
    </location>
</feature>
<evidence type="ECO:0000256" key="2">
    <source>
        <dbReference type="ARBA" id="ARBA00023157"/>
    </source>
</evidence>
<organism evidence="6 7">
    <name type="scientific">Cymbomonas tetramitiformis</name>
    <dbReference type="NCBI Taxonomy" id="36881"/>
    <lineage>
        <taxon>Eukaryota</taxon>
        <taxon>Viridiplantae</taxon>
        <taxon>Chlorophyta</taxon>
        <taxon>Pyramimonadophyceae</taxon>
        <taxon>Pyramimonadales</taxon>
        <taxon>Pyramimonadaceae</taxon>
        <taxon>Cymbomonas</taxon>
    </lineage>
</organism>
<evidence type="ECO:0000259" key="5">
    <source>
        <dbReference type="Pfam" id="PF23283"/>
    </source>
</evidence>
<feature type="region of interest" description="Disordered" evidence="3">
    <location>
        <begin position="817"/>
        <end position="861"/>
    </location>
</feature>